<dbReference type="EMBL" id="ANIN01000002">
    <property type="protein sequence ID" value="ELA08032.1"/>
    <property type="molecule type" value="Genomic_DNA"/>
</dbReference>
<dbReference type="eggNOG" id="COG0251">
    <property type="taxonomic scope" value="Bacteria"/>
</dbReference>
<comment type="similarity">
    <text evidence="1">Belongs to the RutC family.</text>
</comment>
<organism evidence="2 3">
    <name type="scientific">Moraxella macacae 0408225</name>
    <dbReference type="NCBI Taxonomy" id="1230338"/>
    <lineage>
        <taxon>Bacteria</taxon>
        <taxon>Pseudomonadati</taxon>
        <taxon>Pseudomonadota</taxon>
        <taxon>Gammaproteobacteria</taxon>
        <taxon>Moraxellales</taxon>
        <taxon>Moraxellaceae</taxon>
        <taxon>Moraxella</taxon>
    </lineage>
</organism>
<dbReference type="Gene3D" id="3.30.1330.40">
    <property type="entry name" value="RutC-like"/>
    <property type="match status" value="1"/>
</dbReference>
<dbReference type="GO" id="GO:0019239">
    <property type="term" value="F:deaminase activity"/>
    <property type="evidence" value="ECO:0007669"/>
    <property type="project" value="TreeGrafter"/>
</dbReference>
<comment type="caution">
    <text evidence="2">The sequence shown here is derived from an EMBL/GenBank/DDBJ whole genome shotgun (WGS) entry which is preliminary data.</text>
</comment>
<dbReference type="RefSeq" id="WP_009501544.1">
    <property type="nucleotide sequence ID" value="NZ_ANIN01000002.1"/>
</dbReference>
<keyword evidence="3" id="KW-1185">Reference proteome</keyword>
<dbReference type="PANTHER" id="PTHR11803">
    <property type="entry name" value="2-IMINOBUTANOATE/2-IMINOPROPANOATE DEAMINASE RIDA"/>
    <property type="match status" value="1"/>
</dbReference>
<dbReference type="GO" id="GO:0005829">
    <property type="term" value="C:cytosol"/>
    <property type="evidence" value="ECO:0007669"/>
    <property type="project" value="TreeGrafter"/>
</dbReference>
<dbReference type="PATRIC" id="fig|1230338.3.peg.1214"/>
<evidence type="ECO:0000256" key="1">
    <source>
        <dbReference type="ARBA" id="ARBA00010552"/>
    </source>
</evidence>
<accession>L2F4U4</accession>
<dbReference type="FunFam" id="3.30.1330.40:FF:000001">
    <property type="entry name" value="L-PSP family endoribonuclease"/>
    <property type="match status" value="1"/>
</dbReference>
<evidence type="ECO:0000313" key="3">
    <source>
        <dbReference type="Proteomes" id="UP000023795"/>
    </source>
</evidence>
<dbReference type="InterPro" id="IPR019897">
    <property type="entry name" value="RidA_CS"/>
</dbReference>
<dbReference type="STRING" id="1230338.MOMA_05711"/>
<dbReference type="NCBIfam" id="TIGR00004">
    <property type="entry name" value="Rid family detoxifying hydrolase"/>
    <property type="match status" value="1"/>
</dbReference>
<reference evidence="2 3" key="1">
    <citation type="journal article" date="2013" name="Genome Announc.">
        <title>Genome Sequence of Moraxella macacae 0408225, a Novel Bacterial Species Isolated from a Cynomolgus Macaque with Epistaxis.</title>
        <authorList>
            <person name="Ladner J.T."/>
            <person name="Whitehouse C.A."/>
            <person name="Koroleva G.I."/>
            <person name="Palacios G.F."/>
        </authorList>
    </citation>
    <scope>NUCLEOTIDE SEQUENCE [LARGE SCALE GENOMIC DNA]</scope>
    <source>
        <strain evidence="2 3">0408225</strain>
    </source>
</reference>
<name>L2F4U4_9GAMM</name>
<protein>
    <submittedName>
        <fullName evidence="2">Endoribonuclease L-PSP</fullName>
    </submittedName>
</protein>
<proteinExistence type="inferred from homology"/>
<dbReference type="InterPro" id="IPR006175">
    <property type="entry name" value="YjgF/YER057c/UK114"/>
</dbReference>
<dbReference type="PANTHER" id="PTHR11803:SF39">
    <property type="entry name" value="2-IMINOBUTANOATE_2-IMINOPROPANOATE DEAMINASE"/>
    <property type="match status" value="1"/>
</dbReference>
<dbReference type="CDD" id="cd00448">
    <property type="entry name" value="YjgF_YER057c_UK114_family"/>
    <property type="match status" value="1"/>
</dbReference>
<dbReference type="AlphaFoldDB" id="L2F4U4"/>
<evidence type="ECO:0000313" key="2">
    <source>
        <dbReference type="EMBL" id="ELA08032.1"/>
    </source>
</evidence>
<dbReference type="Proteomes" id="UP000023795">
    <property type="component" value="Unassembled WGS sequence"/>
</dbReference>
<gene>
    <name evidence="2" type="ORF">MOMA_05711</name>
</gene>
<dbReference type="Pfam" id="PF01042">
    <property type="entry name" value="Ribonuc_L-PSP"/>
    <property type="match status" value="1"/>
</dbReference>
<sequence length="129" mass="13763">MSRQIIHTDNAPKAVGTYSQAVKVGQTVYISGQIGLNPTTMQLADGFEDQANQVLSNIEAICQAAGGSLSDVVKYNVSLVDLANFNALNEIFTARLPQPYPARAAVQVAKLPKDALVEIEAIVFLESVS</sequence>
<dbReference type="SUPFAM" id="SSF55298">
    <property type="entry name" value="YjgF-like"/>
    <property type="match status" value="1"/>
</dbReference>
<dbReference type="OrthoDB" id="9803101at2"/>
<dbReference type="InterPro" id="IPR006056">
    <property type="entry name" value="RidA"/>
</dbReference>
<dbReference type="InterPro" id="IPR035959">
    <property type="entry name" value="RutC-like_sf"/>
</dbReference>
<dbReference type="PROSITE" id="PS01094">
    <property type="entry name" value="UPF0076"/>
    <property type="match status" value="1"/>
</dbReference>